<keyword evidence="10" id="KW-0479">Metal-binding</keyword>
<protein>
    <recommendedName>
        <fullName evidence="10">Fluoride-specific ion channel FluC</fullName>
    </recommendedName>
</protein>
<dbReference type="InterPro" id="IPR003691">
    <property type="entry name" value="FluC"/>
</dbReference>
<dbReference type="GO" id="GO:0062054">
    <property type="term" value="F:fluoride channel activity"/>
    <property type="evidence" value="ECO:0007669"/>
    <property type="project" value="UniProtKB-UniRule"/>
</dbReference>
<evidence type="ECO:0000256" key="8">
    <source>
        <dbReference type="ARBA" id="ARBA00035585"/>
    </source>
</evidence>
<evidence type="ECO:0000256" key="10">
    <source>
        <dbReference type="HAMAP-Rule" id="MF_00454"/>
    </source>
</evidence>
<feature type="binding site" evidence="10">
    <location>
        <position position="96"/>
    </location>
    <ligand>
        <name>Na(+)</name>
        <dbReference type="ChEBI" id="CHEBI:29101"/>
        <note>structural</note>
    </ligand>
</feature>
<dbReference type="GO" id="GO:0005886">
    <property type="term" value="C:plasma membrane"/>
    <property type="evidence" value="ECO:0007669"/>
    <property type="project" value="UniProtKB-SubCell"/>
</dbReference>
<comment type="caution">
    <text evidence="11">The sequence shown here is derived from an EMBL/GenBank/DDBJ whole genome shotgun (WGS) entry which is preliminary data.</text>
</comment>
<keyword evidence="2 10" id="KW-1003">Cell membrane</keyword>
<comment type="subcellular location">
    <subcellularLocation>
        <location evidence="1 10">Cell membrane</location>
        <topology evidence="1 10">Multi-pass membrane protein</topology>
    </subcellularLocation>
</comment>
<dbReference type="EMBL" id="RKHQ01000001">
    <property type="protein sequence ID" value="ROR96256.1"/>
    <property type="molecule type" value="Genomic_DNA"/>
</dbReference>
<keyword evidence="3 10" id="KW-0812">Transmembrane</keyword>
<organism evidence="11 12">
    <name type="scientific">Salana multivorans</name>
    <dbReference type="NCBI Taxonomy" id="120377"/>
    <lineage>
        <taxon>Bacteria</taxon>
        <taxon>Bacillati</taxon>
        <taxon>Actinomycetota</taxon>
        <taxon>Actinomycetes</taxon>
        <taxon>Micrococcales</taxon>
        <taxon>Beutenbergiaceae</taxon>
        <taxon>Salana</taxon>
    </lineage>
</organism>
<dbReference type="Proteomes" id="UP000275356">
    <property type="component" value="Unassembled WGS sequence"/>
</dbReference>
<evidence type="ECO:0000313" key="11">
    <source>
        <dbReference type="EMBL" id="ROR96256.1"/>
    </source>
</evidence>
<reference evidence="11 12" key="1">
    <citation type="submission" date="2018-11" db="EMBL/GenBank/DDBJ databases">
        <title>Sequencing the genomes of 1000 actinobacteria strains.</title>
        <authorList>
            <person name="Klenk H.-P."/>
        </authorList>
    </citation>
    <scope>NUCLEOTIDE SEQUENCE [LARGE SCALE GENOMIC DNA]</scope>
    <source>
        <strain evidence="11 12">DSM 13521</strain>
    </source>
</reference>
<keyword evidence="5 10" id="KW-0472">Membrane</keyword>
<evidence type="ECO:0000256" key="4">
    <source>
        <dbReference type="ARBA" id="ARBA00022989"/>
    </source>
</evidence>
<comment type="similarity">
    <text evidence="7 10">Belongs to the fluoride channel Fluc/FEX (TC 1.A.43) family.</text>
</comment>
<accession>A0A3N2D8Z3</accession>
<evidence type="ECO:0000256" key="7">
    <source>
        <dbReference type="ARBA" id="ARBA00035120"/>
    </source>
</evidence>
<comment type="function">
    <text evidence="9 10">Fluoride-specific ion channel. Important for reducing fluoride concentration in the cell, thus reducing its toxicity.</text>
</comment>
<sequence>MTDETLPRPPGSVATPHYLTGLALVIAGGALGSLARYLLLLATPHPAGLQVLTIFVINVVGSFLLGLLVGRVRAVLTLTAARWRLFLGTGVLGGFTTYSTFALQVVTVAADGAWFLAAWYPVVSVVLGVLVAWTGLRIGLRTGTR</sequence>
<proteinExistence type="inferred from homology"/>
<evidence type="ECO:0000256" key="2">
    <source>
        <dbReference type="ARBA" id="ARBA00022475"/>
    </source>
</evidence>
<evidence type="ECO:0000256" key="5">
    <source>
        <dbReference type="ARBA" id="ARBA00023136"/>
    </source>
</evidence>
<keyword evidence="10" id="KW-0406">Ion transport</keyword>
<name>A0A3N2D8Z3_9MICO</name>
<comment type="catalytic activity">
    <reaction evidence="8">
        <text>fluoride(in) = fluoride(out)</text>
        <dbReference type="Rhea" id="RHEA:76159"/>
        <dbReference type="ChEBI" id="CHEBI:17051"/>
    </reaction>
    <physiologicalReaction direction="left-to-right" evidence="8">
        <dbReference type="Rhea" id="RHEA:76160"/>
    </physiologicalReaction>
</comment>
<dbReference type="Pfam" id="PF02537">
    <property type="entry name" value="CRCB"/>
    <property type="match status" value="1"/>
</dbReference>
<gene>
    <name evidence="10" type="primary">fluC</name>
    <name evidence="10" type="synonym">crcB</name>
    <name evidence="11" type="ORF">EDD28_0838</name>
</gene>
<evidence type="ECO:0000256" key="3">
    <source>
        <dbReference type="ARBA" id="ARBA00022692"/>
    </source>
</evidence>
<feature type="binding site" evidence="10">
    <location>
        <position position="93"/>
    </location>
    <ligand>
        <name>Na(+)</name>
        <dbReference type="ChEBI" id="CHEBI:29101"/>
        <note>structural</note>
    </ligand>
</feature>
<evidence type="ECO:0000256" key="1">
    <source>
        <dbReference type="ARBA" id="ARBA00004651"/>
    </source>
</evidence>
<feature type="transmembrane region" description="Helical" evidence="10">
    <location>
        <begin position="18"/>
        <end position="39"/>
    </location>
</feature>
<keyword evidence="6 10" id="KW-0407">Ion channel</keyword>
<dbReference type="GO" id="GO:0140114">
    <property type="term" value="P:cellular detoxification of fluoride"/>
    <property type="evidence" value="ECO:0007669"/>
    <property type="project" value="UniProtKB-UniRule"/>
</dbReference>
<feature type="transmembrane region" description="Helical" evidence="10">
    <location>
        <begin position="51"/>
        <end position="69"/>
    </location>
</feature>
<dbReference type="HAMAP" id="MF_00454">
    <property type="entry name" value="FluC"/>
    <property type="match status" value="1"/>
</dbReference>
<dbReference type="RefSeq" id="WP_123738464.1">
    <property type="nucleotide sequence ID" value="NZ_RKHQ01000001.1"/>
</dbReference>
<evidence type="ECO:0000256" key="6">
    <source>
        <dbReference type="ARBA" id="ARBA00023303"/>
    </source>
</evidence>
<keyword evidence="10" id="KW-0813">Transport</keyword>
<evidence type="ECO:0000256" key="9">
    <source>
        <dbReference type="ARBA" id="ARBA00049940"/>
    </source>
</evidence>
<dbReference type="AlphaFoldDB" id="A0A3N2D8Z3"/>
<keyword evidence="4 10" id="KW-1133">Transmembrane helix</keyword>
<comment type="activity regulation">
    <text evidence="10">Na(+) is not transported, but it plays an essential structural role and its presence is essential for fluoride channel function.</text>
</comment>
<dbReference type="GO" id="GO:0046872">
    <property type="term" value="F:metal ion binding"/>
    <property type="evidence" value="ECO:0007669"/>
    <property type="project" value="UniProtKB-KW"/>
</dbReference>
<keyword evidence="10" id="KW-0915">Sodium</keyword>
<feature type="transmembrane region" description="Helical" evidence="10">
    <location>
        <begin position="81"/>
        <end position="101"/>
    </location>
</feature>
<keyword evidence="12" id="KW-1185">Reference proteome</keyword>
<feature type="transmembrane region" description="Helical" evidence="10">
    <location>
        <begin position="113"/>
        <end position="136"/>
    </location>
</feature>
<evidence type="ECO:0000313" key="12">
    <source>
        <dbReference type="Proteomes" id="UP000275356"/>
    </source>
</evidence>